<protein>
    <submittedName>
        <fullName evidence="1">Uncharacterized protein</fullName>
    </submittedName>
</protein>
<sequence>MDSSFNLPSSLSRNLVDVEDSTRRLLLQRNPVHPAISPLSCFLRTCNCPCGRWTRDSRLGRGSLREFWRLRGCRWAANLSAHPKLPHNAAPSIRFLARIDSELVPILLLILFNRSGYVVTTASTWRSPSASFIRCRL</sequence>
<dbReference type="EMBL" id="LUEZ02000048">
    <property type="protein sequence ID" value="RDB23103.1"/>
    <property type="molecule type" value="Genomic_DNA"/>
</dbReference>
<name>A0A369JTT3_HYPMA</name>
<dbReference type="AlphaFoldDB" id="A0A369JTT3"/>
<reference evidence="1" key="1">
    <citation type="submission" date="2018-04" db="EMBL/GenBank/DDBJ databases">
        <title>Whole genome sequencing of Hypsizygus marmoreus.</title>
        <authorList>
            <person name="Choi I.-G."/>
            <person name="Min B."/>
            <person name="Kim J.-G."/>
            <person name="Kim S."/>
            <person name="Oh Y.-L."/>
            <person name="Kong W.-S."/>
            <person name="Park H."/>
            <person name="Jeong J."/>
            <person name="Song E.-S."/>
        </authorList>
    </citation>
    <scope>NUCLEOTIDE SEQUENCE [LARGE SCALE GENOMIC DNA]</scope>
    <source>
        <strain evidence="1">51987-8</strain>
    </source>
</reference>
<accession>A0A369JTT3</accession>
<keyword evidence="2" id="KW-1185">Reference proteome</keyword>
<comment type="caution">
    <text evidence="1">The sequence shown here is derived from an EMBL/GenBank/DDBJ whole genome shotgun (WGS) entry which is preliminary data.</text>
</comment>
<proteinExistence type="predicted"/>
<organism evidence="1 2">
    <name type="scientific">Hypsizygus marmoreus</name>
    <name type="common">White beech mushroom</name>
    <name type="synonym">Agaricus marmoreus</name>
    <dbReference type="NCBI Taxonomy" id="39966"/>
    <lineage>
        <taxon>Eukaryota</taxon>
        <taxon>Fungi</taxon>
        <taxon>Dikarya</taxon>
        <taxon>Basidiomycota</taxon>
        <taxon>Agaricomycotina</taxon>
        <taxon>Agaricomycetes</taxon>
        <taxon>Agaricomycetidae</taxon>
        <taxon>Agaricales</taxon>
        <taxon>Tricholomatineae</taxon>
        <taxon>Lyophyllaceae</taxon>
        <taxon>Hypsizygus</taxon>
    </lineage>
</organism>
<gene>
    <name evidence="1" type="ORF">Hypma_009956</name>
</gene>
<evidence type="ECO:0000313" key="2">
    <source>
        <dbReference type="Proteomes" id="UP000076154"/>
    </source>
</evidence>
<dbReference type="Proteomes" id="UP000076154">
    <property type="component" value="Unassembled WGS sequence"/>
</dbReference>
<dbReference type="InParanoid" id="A0A369JTT3"/>
<evidence type="ECO:0000313" key="1">
    <source>
        <dbReference type="EMBL" id="RDB23103.1"/>
    </source>
</evidence>